<sequence>MASLRNILGPLAVSLALAACAAGTTPTAQGPSRGGWSQTDGRIAVTEPGVLGYSVTIPGAWAVAPGAPAGQAATQIAPRDGGSVAEIGITRFVAGETPERTALRLAQRTVSTTDTAQLPTALAPIPLQSGGGRRAQVYSVPQRSTERVVVVALIAESGVWAYQILNASSRTAYDRSMPLMRNIVASYRPEPR</sequence>
<evidence type="ECO:0000256" key="1">
    <source>
        <dbReference type="SAM" id="SignalP"/>
    </source>
</evidence>
<evidence type="ECO:0000313" key="2">
    <source>
        <dbReference type="EMBL" id="TXL73888.1"/>
    </source>
</evidence>
<keyword evidence="1" id="KW-0732">Signal</keyword>
<reference evidence="2 3" key="1">
    <citation type="submission" date="2019-06" db="EMBL/GenBank/DDBJ databases">
        <title>New taxonomy in bacterial strain CC-CFT640, isolated from vineyard.</title>
        <authorList>
            <person name="Lin S.-Y."/>
            <person name="Tsai C.-F."/>
            <person name="Young C.-C."/>
        </authorList>
    </citation>
    <scope>NUCLEOTIDE SEQUENCE [LARGE SCALE GENOMIC DNA]</scope>
    <source>
        <strain evidence="2 3">CC-CFT640</strain>
    </source>
</reference>
<dbReference type="RefSeq" id="WP_147848684.1">
    <property type="nucleotide sequence ID" value="NZ_VDUZ01000022.1"/>
</dbReference>
<name>A0A5C8PKG7_9HYPH</name>
<evidence type="ECO:0000313" key="3">
    <source>
        <dbReference type="Proteomes" id="UP000321638"/>
    </source>
</evidence>
<dbReference type="EMBL" id="VDUZ01000022">
    <property type="protein sequence ID" value="TXL73888.1"/>
    <property type="molecule type" value="Genomic_DNA"/>
</dbReference>
<comment type="caution">
    <text evidence="2">The sequence shown here is derived from an EMBL/GenBank/DDBJ whole genome shotgun (WGS) entry which is preliminary data.</text>
</comment>
<organism evidence="2 3">
    <name type="scientific">Vineibacter terrae</name>
    <dbReference type="NCBI Taxonomy" id="2586908"/>
    <lineage>
        <taxon>Bacteria</taxon>
        <taxon>Pseudomonadati</taxon>
        <taxon>Pseudomonadota</taxon>
        <taxon>Alphaproteobacteria</taxon>
        <taxon>Hyphomicrobiales</taxon>
        <taxon>Vineibacter</taxon>
    </lineage>
</organism>
<dbReference type="AlphaFoldDB" id="A0A5C8PKG7"/>
<protein>
    <recommendedName>
        <fullName evidence="4">DUF1795 domain-containing protein</fullName>
    </recommendedName>
</protein>
<accession>A0A5C8PKG7</accession>
<dbReference type="PROSITE" id="PS51257">
    <property type="entry name" value="PROKAR_LIPOPROTEIN"/>
    <property type="match status" value="1"/>
</dbReference>
<keyword evidence="3" id="KW-1185">Reference proteome</keyword>
<dbReference type="Proteomes" id="UP000321638">
    <property type="component" value="Unassembled WGS sequence"/>
</dbReference>
<dbReference type="OrthoDB" id="7375836at2"/>
<feature type="signal peptide" evidence="1">
    <location>
        <begin position="1"/>
        <end position="21"/>
    </location>
</feature>
<feature type="chain" id="PRO_5023139669" description="DUF1795 domain-containing protein" evidence="1">
    <location>
        <begin position="22"/>
        <end position="192"/>
    </location>
</feature>
<evidence type="ECO:0008006" key="4">
    <source>
        <dbReference type="Google" id="ProtNLM"/>
    </source>
</evidence>
<proteinExistence type="predicted"/>
<gene>
    <name evidence="2" type="ORF">FHP25_19765</name>
</gene>